<reference evidence="5" key="3">
    <citation type="submission" date="2022-09" db="EMBL/GenBank/DDBJ databases">
        <title>Complete genome sequence of Vulcanisaeta souniana.</title>
        <authorList>
            <person name="Kato S."/>
            <person name="Itoh T."/>
            <person name="Ohkuma M."/>
        </authorList>
    </citation>
    <scope>NUCLEOTIDE SEQUENCE [LARGE SCALE GENOMIC DNA]</scope>
    <source>
        <strain evidence="5">JCM 11219</strain>
    </source>
</reference>
<proteinExistence type="predicted"/>
<protein>
    <recommendedName>
        <fullName evidence="6">DUF4129 domain-containing protein</fullName>
    </recommendedName>
</protein>
<keyword evidence="1" id="KW-1133">Transmembrane helix</keyword>
<reference evidence="3" key="2">
    <citation type="submission" date="2020-09" db="EMBL/GenBank/DDBJ databases">
        <authorList>
            <person name="Sun Q."/>
            <person name="Ohkuma M."/>
        </authorList>
    </citation>
    <scope>NUCLEOTIDE SEQUENCE</scope>
    <source>
        <strain evidence="3">JCM 11219</strain>
    </source>
</reference>
<dbReference type="Proteomes" id="UP000657075">
    <property type="component" value="Unassembled WGS sequence"/>
</dbReference>
<reference evidence="2" key="4">
    <citation type="journal article" date="2023" name="Microbiol. Resour. Announc.">
        <title>Complete Genome Sequence of Vulcanisaeta souniana Strain IC-059, a Hyperthermophilic Archaeon Isolated from Hot Spring Water in Japan.</title>
        <authorList>
            <person name="Kato S."/>
            <person name="Itoh T."/>
            <person name="Wu L."/>
            <person name="Ma J."/>
            <person name="Ohkuma M."/>
        </authorList>
    </citation>
    <scope>NUCLEOTIDE SEQUENCE</scope>
    <source>
        <strain evidence="2">JCM 11219</strain>
    </source>
</reference>
<reference evidence="3" key="1">
    <citation type="journal article" date="2014" name="Int. J. Syst. Evol. Microbiol.">
        <title>Complete genome sequence of Corynebacterium casei LMG S-19264T (=DSM 44701T), isolated from a smear-ripened cheese.</title>
        <authorList>
            <consortium name="US DOE Joint Genome Institute (JGI-PGF)"/>
            <person name="Walter F."/>
            <person name="Albersmeier A."/>
            <person name="Kalinowski J."/>
            <person name="Ruckert C."/>
        </authorList>
    </citation>
    <scope>NUCLEOTIDE SEQUENCE</scope>
    <source>
        <strain evidence="3">JCM 11219</strain>
    </source>
</reference>
<dbReference type="Proteomes" id="UP001060771">
    <property type="component" value="Chromosome"/>
</dbReference>
<keyword evidence="1" id="KW-0472">Membrane</keyword>
<evidence type="ECO:0000313" key="4">
    <source>
        <dbReference type="Proteomes" id="UP000657075"/>
    </source>
</evidence>
<organism evidence="3 4">
    <name type="scientific">Vulcanisaeta souniana JCM 11219</name>
    <dbReference type="NCBI Taxonomy" id="1293586"/>
    <lineage>
        <taxon>Archaea</taxon>
        <taxon>Thermoproteota</taxon>
        <taxon>Thermoprotei</taxon>
        <taxon>Thermoproteales</taxon>
        <taxon>Thermoproteaceae</taxon>
        <taxon>Vulcanisaeta</taxon>
    </lineage>
</organism>
<evidence type="ECO:0000313" key="5">
    <source>
        <dbReference type="Proteomes" id="UP001060771"/>
    </source>
</evidence>
<evidence type="ECO:0000256" key="1">
    <source>
        <dbReference type="SAM" id="Phobius"/>
    </source>
</evidence>
<accession>A0A830EC45</accession>
<sequence>MDKTAVIILIIGLLITWLLASSIGTLIKIKEASGSPGGNSLFPRVNLPQPAIALPPINITLPQHVNETKGSILDIPLIPLPIIMPNIPINASNYISINTPGQEQSQGGEPGLVGSQVGSGNSQYRINTAVMPFKVPPLLIIVILIAAVMIIGLSLLMITRGSHREYAEAKNISESKSIMQLGISTAGNNVSGGMMRSMQGIELLPSEVVKPMVGWGGSAIIDLAIPRDLPLVWSYGKPLPIRARDGSTLTVSSPGIIRDGYVIMPSVGCYGVNAALGDHEETLFIRASDYGDDVVKFTRLNVGAFVNRDSETIREVVGKLVNEGIVVDVDSINKVIRIFEKVKYGLKDVDRHEYEEFLRALRNAFREARVIVCEGTP</sequence>
<feature type="transmembrane region" description="Helical" evidence="1">
    <location>
        <begin position="138"/>
        <end position="158"/>
    </location>
</feature>
<dbReference type="GeneID" id="76205934"/>
<evidence type="ECO:0008006" key="6">
    <source>
        <dbReference type="Google" id="ProtNLM"/>
    </source>
</evidence>
<dbReference type="EMBL" id="BMNM01000012">
    <property type="protein sequence ID" value="GGI84838.1"/>
    <property type="molecule type" value="Genomic_DNA"/>
</dbReference>
<keyword evidence="1" id="KW-0812">Transmembrane</keyword>
<dbReference type="RefSeq" id="WP_188603992.1">
    <property type="nucleotide sequence ID" value="NZ_AP026830.1"/>
</dbReference>
<gene>
    <name evidence="3" type="ORF">GCM10007112_22240</name>
    <name evidence="2" type="ORF">Vsou_03830</name>
</gene>
<evidence type="ECO:0000313" key="2">
    <source>
        <dbReference type="EMBL" id="BDR91290.1"/>
    </source>
</evidence>
<name>A0A830EC45_9CREN</name>
<evidence type="ECO:0000313" key="3">
    <source>
        <dbReference type="EMBL" id="GGI84838.1"/>
    </source>
</evidence>
<dbReference type="AlphaFoldDB" id="A0A830EC45"/>
<keyword evidence="5" id="KW-1185">Reference proteome</keyword>
<dbReference type="EMBL" id="AP026830">
    <property type="protein sequence ID" value="BDR91290.1"/>
    <property type="molecule type" value="Genomic_DNA"/>
</dbReference>
<dbReference type="OrthoDB" id="29222at2157"/>